<keyword evidence="1" id="KW-1133">Transmembrane helix</keyword>
<dbReference type="Proteomes" id="UP000316621">
    <property type="component" value="Chromosome 2"/>
</dbReference>
<feature type="transmembrane region" description="Helical" evidence="1">
    <location>
        <begin position="12"/>
        <end position="35"/>
    </location>
</feature>
<dbReference type="InterPro" id="IPR036322">
    <property type="entry name" value="WD40_repeat_dom_sf"/>
</dbReference>
<keyword evidence="1" id="KW-0472">Membrane</keyword>
<evidence type="ECO:0000313" key="3">
    <source>
        <dbReference type="Proteomes" id="UP000316621"/>
    </source>
</evidence>
<dbReference type="InterPro" id="IPR015943">
    <property type="entry name" value="WD40/YVTN_repeat-like_dom_sf"/>
</dbReference>
<dbReference type="PANTHER" id="PTHR19855:SF11">
    <property type="entry name" value="RIBOSOME BIOGENESIS PROTEIN WDR12"/>
    <property type="match status" value="1"/>
</dbReference>
<evidence type="ECO:0000256" key="1">
    <source>
        <dbReference type="SAM" id="Phobius"/>
    </source>
</evidence>
<dbReference type="SUPFAM" id="SSF51230">
    <property type="entry name" value="Single hybrid motif"/>
    <property type="match status" value="1"/>
</dbReference>
<organism evidence="2 3">
    <name type="scientific">Papaver somniferum</name>
    <name type="common">Opium poppy</name>
    <dbReference type="NCBI Taxonomy" id="3469"/>
    <lineage>
        <taxon>Eukaryota</taxon>
        <taxon>Viridiplantae</taxon>
        <taxon>Streptophyta</taxon>
        <taxon>Embryophyta</taxon>
        <taxon>Tracheophyta</taxon>
        <taxon>Spermatophyta</taxon>
        <taxon>Magnoliopsida</taxon>
        <taxon>Ranunculales</taxon>
        <taxon>Papaveraceae</taxon>
        <taxon>Papaveroideae</taxon>
        <taxon>Papaver</taxon>
    </lineage>
</organism>
<dbReference type="CDD" id="cd06849">
    <property type="entry name" value="lipoyl_domain"/>
    <property type="match status" value="1"/>
</dbReference>
<keyword evidence="1" id="KW-0812">Transmembrane</keyword>
<protein>
    <submittedName>
        <fullName evidence="2">Uncharacterized protein</fullName>
    </submittedName>
</protein>
<dbReference type="AlphaFoldDB" id="A0A4Y7IWD1"/>
<dbReference type="PANTHER" id="PTHR19855">
    <property type="entry name" value="WD40 REPEAT PROTEIN 12, 37"/>
    <property type="match status" value="1"/>
</dbReference>
<dbReference type="InterPro" id="IPR001680">
    <property type="entry name" value="WD40_rpt"/>
</dbReference>
<dbReference type="SMART" id="SM00320">
    <property type="entry name" value="WD40"/>
    <property type="match status" value="2"/>
</dbReference>
<dbReference type="Pfam" id="PF00400">
    <property type="entry name" value="WD40"/>
    <property type="match status" value="2"/>
</dbReference>
<sequence>MLGVGGVVRSADFWACWCRWCLIILVSVMCIWIYYENGWWCWCWCDAGKGWRRESHFQGTIVTSMSMKLALSGTYPVIKKFHSGAWLLTSRRFKASGGLGHSLQIMVRCLNTPLGDIVDAVVPFMGESITDGTLAAFLKKPGDSVQIDDRKIGRSMVWKGGSCTHILEGHGDAITSVSIINQKGAKSSLTTCVATAFKDRTVRLWKFDAEEPTNNVRAFKSCDGTHRLCNVYSGSWDSTINLWRTNESDSDGDVVSVKKRKVNSKAEESQLERSEPYILSWDHSIRSWDVETGRDVLSLFCGKVLNDLDVGGDSSALIAAGSSDPVLQRLSCSLHLILPGSPLASGMTASGNIYSHQIDEPISQVETDNKLSPESLIMQLLALKLELSRSNSLGAGACAGIMAMSATYPGSLAKATTLRIFSEG</sequence>
<accession>A0A4Y7IWD1</accession>
<dbReference type="Gramene" id="RZC52090">
    <property type="protein sequence ID" value="RZC52090"/>
    <property type="gene ID" value="C5167_020513"/>
</dbReference>
<evidence type="ECO:0000313" key="2">
    <source>
        <dbReference type="EMBL" id="RZC52090.1"/>
    </source>
</evidence>
<dbReference type="InterPro" id="IPR011053">
    <property type="entry name" value="Single_hybrid_motif"/>
</dbReference>
<dbReference type="Gene3D" id="2.130.10.10">
    <property type="entry name" value="YVTN repeat-like/Quinoprotein amine dehydrogenase"/>
    <property type="match status" value="2"/>
</dbReference>
<keyword evidence="3" id="KW-1185">Reference proteome</keyword>
<name>A0A4Y7IWD1_PAPSO</name>
<dbReference type="STRING" id="3469.A0A4Y7IWD1"/>
<proteinExistence type="predicted"/>
<dbReference type="SUPFAM" id="SSF50978">
    <property type="entry name" value="WD40 repeat-like"/>
    <property type="match status" value="1"/>
</dbReference>
<dbReference type="EMBL" id="CM010716">
    <property type="protein sequence ID" value="RZC52090.1"/>
    <property type="molecule type" value="Genomic_DNA"/>
</dbReference>
<gene>
    <name evidence="2" type="ORF">C5167_020513</name>
</gene>
<reference evidence="2 3" key="1">
    <citation type="journal article" date="2018" name="Science">
        <title>The opium poppy genome and morphinan production.</title>
        <authorList>
            <person name="Guo L."/>
            <person name="Winzer T."/>
            <person name="Yang X."/>
            <person name="Li Y."/>
            <person name="Ning Z."/>
            <person name="He Z."/>
            <person name="Teodor R."/>
            <person name="Lu Y."/>
            <person name="Bowser T.A."/>
            <person name="Graham I.A."/>
            <person name="Ye K."/>
        </authorList>
    </citation>
    <scope>NUCLEOTIDE SEQUENCE [LARGE SCALE GENOMIC DNA]</scope>
    <source>
        <strain evidence="3">cv. HN1</strain>
        <tissue evidence="2">Leaves</tissue>
    </source>
</reference>